<dbReference type="Pfam" id="PF14693">
    <property type="entry name" value="Ribosomal_TL5_C"/>
    <property type="match status" value="1"/>
</dbReference>
<sequence length="212" mass="22708">MELTVECQKRPEGSQPNALRRGGMIPANLYGHKGAEAISLVMNAKTAETMLKKASVNNTIIDLNVSDIPWRGKTLVREVQSHPYKGNLYHISFFAVAAQDSVDVEVPLHFVGDAVGVKQESGIVDTLATSLQIRCNPDSIPEAIEIDISNLHVGDSLYIRELVLPSGVTVLGDTEQAVVTILSPQKTTAAAVEELEAEAETESASESDAAAE</sequence>
<evidence type="ECO:0000259" key="7">
    <source>
        <dbReference type="Pfam" id="PF01386"/>
    </source>
</evidence>
<evidence type="ECO:0000256" key="3">
    <source>
        <dbReference type="ARBA" id="ARBA00022980"/>
    </source>
</evidence>
<feature type="region of interest" description="Disordered" evidence="6">
    <location>
        <begin position="192"/>
        <end position="212"/>
    </location>
</feature>
<dbReference type="NCBIfam" id="NF004612">
    <property type="entry name" value="PRK05943.1"/>
    <property type="match status" value="1"/>
</dbReference>
<keyword evidence="10" id="KW-1185">Reference proteome</keyword>
<keyword evidence="1 5" id="KW-0699">rRNA-binding</keyword>
<dbReference type="Gene3D" id="2.40.240.10">
    <property type="entry name" value="Ribosomal Protein L25, Chain P"/>
    <property type="match status" value="1"/>
</dbReference>
<organism evidence="9 10">
    <name type="scientific">Scytonema millei VB511283</name>
    <dbReference type="NCBI Taxonomy" id="1245923"/>
    <lineage>
        <taxon>Bacteria</taxon>
        <taxon>Bacillati</taxon>
        <taxon>Cyanobacteriota</taxon>
        <taxon>Cyanophyceae</taxon>
        <taxon>Nostocales</taxon>
        <taxon>Scytonemataceae</taxon>
        <taxon>Scytonema</taxon>
    </lineage>
</organism>
<dbReference type="SUPFAM" id="SSF50715">
    <property type="entry name" value="Ribosomal protein L25-like"/>
    <property type="match status" value="1"/>
</dbReference>
<evidence type="ECO:0000313" key="10">
    <source>
        <dbReference type="Proteomes" id="UP000031532"/>
    </source>
</evidence>
<proteinExistence type="inferred from homology"/>
<comment type="subunit">
    <text evidence="5">Part of the 50S ribosomal subunit; part of the 5S rRNA/L5/L18/L25 subcomplex. Contacts the 5S rRNA. Binds to the 5S rRNA independently of L5 and L18.</text>
</comment>
<keyword evidence="2 5" id="KW-0694">RNA-binding</keyword>
<keyword evidence="3 5" id="KW-0689">Ribosomal protein</keyword>
<evidence type="ECO:0000256" key="4">
    <source>
        <dbReference type="ARBA" id="ARBA00023274"/>
    </source>
</evidence>
<dbReference type="NCBIfam" id="TIGR00731">
    <property type="entry name" value="bL25_bact_ctc"/>
    <property type="match status" value="1"/>
</dbReference>
<dbReference type="GO" id="GO:0006412">
    <property type="term" value="P:translation"/>
    <property type="evidence" value="ECO:0007669"/>
    <property type="project" value="UniProtKB-UniRule"/>
</dbReference>
<dbReference type="NCBIfam" id="NF004139">
    <property type="entry name" value="PRK05618.4-2"/>
    <property type="match status" value="1"/>
</dbReference>
<dbReference type="InterPro" id="IPR020057">
    <property type="entry name" value="Ribosomal_bL25_b-dom"/>
</dbReference>
<feature type="domain" description="Large ribosomal subunit protein bL25 L25" evidence="7">
    <location>
        <begin position="6"/>
        <end position="93"/>
    </location>
</feature>
<dbReference type="Proteomes" id="UP000031532">
    <property type="component" value="Unassembled WGS sequence"/>
</dbReference>
<dbReference type="PANTHER" id="PTHR33284:SF1">
    <property type="entry name" value="RIBOSOMAL PROTEIN L25_GLN-TRNA SYNTHETASE, ANTI-CODON-BINDING DOMAIN-CONTAINING PROTEIN"/>
    <property type="match status" value="1"/>
</dbReference>
<accession>A0A9X5EFK6</accession>
<dbReference type="OrthoDB" id="9786489at2"/>
<dbReference type="Pfam" id="PF01386">
    <property type="entry name" value="Ribosomal_L25p"/>
    <property type="match status" value="1"/>
</dbReference>
<dbReference type="GO" id="GO:0022625">
    <property type="term" value="C:cytosolic large ribosomal subunit"/>
    <property type="evidence" value="ECO:0007669"/>
    <property type="project" value="TreeGrafter"/>
</dbReference>
<dbReference type="PANTHER" id="PTHR33284">
    <property type="entry name" value="RIBOSOMAL PROTEIN L25/GLN-TRNA SYNTHETASE, ANTI-CODON-BINDING DOMAIN-CONTAINING PROTEIN"/>
    <property type="match status" value="1"/>
</dbReference>
<gene>
    <name evidence="5" type="primary">rplY</name>
    <name evidence="5" type="synonym">ctc</name>
    <name evidence="9" type="ORF">QH73_0027530</name>
</gene>
<evidence type="ECO:0000313" key="9">
    <source>
        <dbReference type="EMBL" id="NHC38329.1"/>
    </source>
</evidence>
<feature type="domain" description="Large ribosomal subunit protein bL25 beta" evidence="8">
    <location>
        <begin position="102"/>
        <end position="184"/>
    </location>
</feature>
<dbReference type="InterPro" id="IPR029751">
    <property type="entry name" value="Ribosomal_L25_dom"/>
</dbReference>
<feature type="compositionally biased region" description="Acidic residues" evidence="6">
    <location>
        <begin position="193"/>
        <end position="212"/>
    </location>
</feature>
<dbReference type="InterPro" id="IPR020930">
    <property type="entry name" value="Ribosomal_uL5_bac-type"/>
</dbReference>
<comment type="similarity">
    <text evidence="5">Belongs to the bacterial ribosomal protein bL25 family. CTC subfamily.</text>
</comment>
<evidence type="ECO:0000256" key="6">
    <source>
        <dbReference type="SAM" id="MobiDB-lite"/>
    </source>
</evidence>
<evidence type="ECO:0000256" key="1">
    <source>
        <dbReference type="ARBA" id="ARBA00022730"/>
    </source>
</evidence>
<protein>
    <recommendedName>
        <fullName evidence="5">Large ribosomal subunit protein bL25</fullName>
    </recommendedName>
    <alternativeName>
        <fullName evidence="5">General stress protein CTC</fullName>
    </alternativeName>
</protein>
<dbReference type="InterPro" id="IPR011035">
    <property type="entry name" value="Ribosomal_bL25/Gln-tRNA_synth"/>
</dbReference>
<name>A0A9X5EFK6_9CYAN</name>
<dbReference type="EMBL" id="JTJC03000017">
    <property type="protein sequence ID" value="NHC38329.1"/>
    <property type="molecule type" value="Genomic_DNA"/>
</dbReference>
<dbReference type="InterPro" id="IPR037121">
    <property type="entry name" value="Ribosomal_bL25_C"/>
</dbReference>
<reference evidence="9 10" key="1">
    <citation type="journal article" date="2015" name="Genome Announc.">
        <title>Draft Genome Sequence of the Terrestrial Cyanobacterium Scytonema millei VB511283, Isolated from Eastern India.</title>
        <authorList>
            <person name="Sen D."/>
            <person name="Chandrababunaidu M.M."/>
            <person name="Singh D."/>
            <person name="Sanghi N."/>
            <person name="Ghorai A."/>
            <person name="Mishra G.P."/>
            <person name="Madduluri M."/>
            <person name="Adhikary S.P."/>
            <person name="Tripathy S."/>
        </authorList>
    </citation>
    <scope>NUCLEOTIDE SEQUENCE [LARGE SCALE GENOMIC DNA]</scope>
    <source>
        <strain evidence="9 10">VB511283</strain>
    </source>
</reference>
<comment type="function">
    <text evidence="5">This is one of the proteins that binds to the 5S RNA in the ribosome where it forms part of the central protuberance.</text>
</comment>
<dbReference type="RefSeq" id="WP_039713585.1">
    <property type="nucleotide sequence ID" value="NZ_JTJC03000017.1"/>
</dbReference>
<dbReference type="HAMAP" id="MF_01334">
    <property type="entry name" value="Ribosomal_bL25_CTC"/>
    <property type="match status" value="1"/>
</dbReference>
<comment type="caution">
    <text evidence="9">The sequence shown here is derived from an EMBL/GenBank/DDBJ whole genome shotgun (WGS) entry which is preliminary data.</text>
</comment>
<evidence type="ECO:0000256" key="5">
    <source>
        <dbReference type="HAMAP-Rule" id="MF_01334"/>
    </source>
</evidence>
<dbReference type="InterPro" id="IPR001021">
    <property type="entry name" value="Ribosomal_bL25_long"/>
</dbReference>
<dbReference type="GO" id="GO:0008097">
    <property type="term" value="F:5S rRNA binding"/>
    <property type="evidence" value="ECO:0007669"/>
    <property type="project" value="InterPro"/>
</dbReference>
<dbReference type="InterPro" id="IPR020056">
    <property type="entry name" value="Rbsml_bL25/Gln-tRNA_synth_N"/>
</dbReference>
<dbReference type="Gene3D" id="2.170.120.20">
    <property type="entry name" value="Ribosomal protein L25, beta domain"/>
    <property type="match status" value="1"/>
</dbReference>
<keyword evidence="4 5" id="KW-0687">Ribonucleoprotein</keyword>
<dbReference type="GO" id="GO:0003735">
    <property type="term" value="F:structural constituent of ribosome"/>
    <property type="evidence" value="ECO:0007669"/>
    <property type="project" value="InterPro"/>
</dbReference>
<dbReference type="CDD" id="cd00495">
    <property type="entry name" value="Ribosomal_L25_TL5_CTC"/>
    <property type="match status" value="1"/>
</dbReference>
<dbReference type="AlphaFoldDB" id="A0A9X5EFK6"/>
<evidence type="ECO:0000259" key="8">
    <source>
        <dbReference type="Pfam" id="PF14693"/>
    </source>
</evidence>
<evidence type="ECO:0000256" key="2">
    <source>
        <dbReference type="ARBA" id="ARBA00022884"/>
    </source>
</evidence>